<protein>
    <submittedName>
        <fullName evidence="1">DUF3368 domain-containing protein</fullName>
    </submittedName>
</protein>
<dbReference type="PANTHER" id="PTHR39550:SF1">
    <property type="entry name" value="SLL0658 PROTEIN"/>
    <property type="match status" value="1"/>
</dbReference>
<organism evidence="1 2">
    <name type="scientific">Cyanobium gracile UHCC 0281</name>
    <dbReference type="NCBI Taxonomy" id="3110309"/>
    <lineage>
        <taxon>Bacteria</taxon>
        <taxon>Bacillati</taxon>
        <taxon>Cyanobacteriota</taxon>
        <taxon>Cyanophyceae</taxon>
        <taxon>Synechococcales</taxon>
        <taxon>Prochlorococcaceae</taxon>
        <taxon>Cyanobium</taxon>
    </lineage>
</organism>
<evidence type="ECO:0000313" key="1">
    <source>
        <dbReference type="EMBL" id="MEA5442813.1"/>
    </source>
</evidence>
<name>A0ABU5SWE8_9CYAN</name>
<comment type="caution">
    <text evidence="1">The sequence shown here is derived from an EMBL/GenBank/DDBJ whole genome shotgun (WGS) entry which is preliminary data.</text>
</comment>
<dbReference type="InterPro" id="IPR021799">
    <property type="entry name" value="PIN-like_prokaryotic"/>
</dbReference>
<reference evidence="1 2" key="1">
    <citation type="submission" date="2023-12" db="EMBL/GenBank/DDBJ databases">
        <title>Baltic Sea Cyanobacteria.</title>
        <authorList>
            <person name="Delbaje E."/>
            <person name="Fewer D.P."/>
            <person name="Shishido T.K."/>
        </authorList>
    </citation>
    <scope>NUCLEOTIDE SEQUENCE [LARGE SCALE GENOMIC DNA]</scope>
    <source>
        <strain evidence="1 2">UHCC 0281</strain>
    </source>
</reference>
<keyword evidence="2" id="KW-1185">Reference proteome</keyword>
<dbReference type="Proteomes" id="UP001302329">
    <property type="component" value="Unassembled WGS sequence"/>
</dbReference>
<gene>
    <name evidence="1" type="ORF">VB739_09645</name>
</gene>
<dbReference type="Pfam" id="PF11848">
    <property type="entry name" value="DUF3368"/>
    <property type="match status" value="1"/>
</dbReference>
<dbReference type="PANTHER" id="PTHR39550">
    <property type="entry name" value="SLL0658 PROTEIN"/>
    <property type="match status" value="1"/>
</dbReference>
<sequence>MAAIVISDASPLIGLAKVNGIGWLRELFGTVLLPATVADEVLTGRFTDQEARITAAAEAGWLTITPDPLQGPELPDLDEGEAASIRLALSRPGPVLLLIDERAGRAIAQELGLKVAGTAAVIGLARLRGLIPSARAVFDALHNSDFRIAPAVITTVLKRCGEIDDDSAS</sequence>
<proteinExistence type="predicted"/>
<dbReference type="RefSeq" id="WP_323356855.1">
    <property type="nucleotide sequence ID" value="NZ_JAYGHY010000028.1"/>
</dbReference>
<dbReference type="EMBL" id="JAYGHY010000028">
    <property type="protein sequence ID" value="MEA5442813.1"/>
    <property type="molecule type" value="Genomic_DNA"/>
</dbReference>
<accession>A0ABU5SWE8</accession>
<evidence type="ECO:0000313" key="2">
    <source>
        <dbReference type="Proteomes" id="UP001302329"/>
    </source>
</evidence>